<accession>A0A9W7SXY5</accession>
<evidence type="ECO:0000256" key="1">
    <source>
        <dbReference type="SAM" id="MobiDB-lite"/>
    </source>
</evidence>
<dbReference type="EMBL" id="RIBY02000546">
    <property type="protein sequence ID" value="KAH9841171.1"/>
    <property type="molecule type" value="Genomic_DNA"/>
</dbReference>
<protein>
    <submittedName>
        <fullName evidence="2">GDSL-like Lipase/Acylhydrolase</fullName>
    </submittedName>
</protein>
<gene>
    <name evidence="2" type="ORF">Tdes44962_MAKER07892</name>
</gene>
<reference evidence="2 3" key="2">
    <citation type="journal article" date="2021" name="Curr. Genet.">
        <title>Genetic response to nitrogen starvation in the aggressive Eucalyptus foliar pathogen Teratosphaeria destructans.</title>
        <authorList>
            <person name="Havenga M."/>
            <person name="Wingfield B.D."/>
            <person name="Wingfield M.J."/>
            <person name="Dreyer L.L."/>
            <person name="Roets F."/>
            <person name="Aylward J."/>
        </authorList>
    </citation>
    <scope>NUCLEOTIDE SEQUENCE [LARGE SCALE GENOMIC DNA]</scope>
    <source>
        <strain evidence="2">CMW44962</strain>
    </source>
</reference>
<organism evidence="2 3">
    <name type="scientific">Teratosphaeria destructans</name>
    <dbReference type="NCBI Taxonomy" id="418781"/>
    <lineage>
        <taxon>Eukaryota</taxon>
        <taxon>Fungi</taxon>
        <taxon>Dikarya</taxon>
        <taxon>Ascomycota</taxon>
        <taxon>Pezizomycotina</taxon>
        <taxon>Dothideomycetes</taxon>
        <taxon>Dothideomycetidae</taxon>
        <taxon>Mycosphaerellales</taxon>
        <taxon>Teratosphaeriaceae</taxon>
        <taxon>Teratosphaeria</taxon>
    </lineage>
</organism>
<feature type="region of interest" description="Disordered" evidence="1">
    <location>
        <begin position="71"/>
        <end position="102"/>
    </location>
</feature>
<comment type="caution">
    <text evidence="2">The sequence shown here is derived from an EMBL/GenBank/DDBJ whole genome shotgun (WGS) entry which is preliminary data.</text>
</comment>
<evidence type="ECO:0000313" key="3">
    <source>
        <dbReference type="Proteomes" id="UP001138500"/>
    </source>
</evidence>
<evidence type="ECO:0000313" key="2">
    <source>
        <dbReference type="EMBL" id="KAH9841171.1"/>
    </source>
</evidence>
<dbReference type="AlphaFoldDB" id="A0A9W7SXY5"/>
<feature type="compositionally biased region" description="Basic and acidic residues" evidence="1">
    <location>
        <begin position="82"/>
        <end position="96"/>
    </location>
</feature>
<keyword evidence="3" id="KW-1185">Reference proteome</keyword>
<sequence>MAYAEHLIDPKHKALVTTAYLRPDGSCMEAWGARIQHANSAINASLSALRSTKHLNSYDVFRFMADPMENKEGSGLTQHLSANRDGDGSSADEKWDTCILDW</sequence>
<proteinExistence type="predicted"/>
<reference evidence="2 3" key="1">
    <citation type="journal article" date="2018" name="IMA Fungus">
        <title>IMA Genome-F 10: Nine draft genome sequences of Claviceps purpurea s.lat., including C. arundinis, C. humidiphila, and C. cf. spartinae, pseudomolecules for the pitch canker pathogen Fusarium circinatum, draft genome of Davidsoniella eucalypti, Grosmannia galeiformis, Quambalaria eucalypti, and Teratosphaeria destructans.</title>
        <authorList>
            <person name="Wingfield B.D."/>
            <person name="Liu M."/>
            <person name="Nguyen H.D."/>
            <person name="Lane F.A."/>
            <person name="Morgan S.W."/>
            <person name="De Vos L."/>
            <person name="Wilken P.M."/>
            <person name="Duong T.A."/>
            <person name="Aylward J."/>
            <person name="Coetzee M.P."/>
            <person name="Dadej K."/>
            <person name="De Beer Z.W."/>
            <person name="Findlay W."/>
            <person name="Havenga M."/>
            <person name="Kolarik M."/>
            <person name="Menzies J.G."/>
            <person name="Naidoo K."/>
            <person name="Pochopski O."/>
            <person name="Shoukouhi P."/>
            <person name="Santana Q.C."/>
            <person name="Seifert K.A."/>
            <person name="Soal N."/>
            <person name="Steenkamp E.T."/>
            <person name="Tatham C.T."/>
            <person name="van der Nest M.A."/>
            <person name="Wingfield M.J."/>
        </authorList>
    </citation>
    <scope>NUCLEOTIDE SEQUENCE [LARGE SCALE GENOMIC DNA]</scope>
    <source>
        <strain evidence="2">CMW44962</strain>
    </source>
</reference>
<name>A0A9W7SXY5_9PEZI</name>
<dbReference type="Proteomes" id="UP001138500">
    <property type="component" value="Unassembled WGS sequence"/>
</dbReference>